<dbReference type="PANTHER" id="PTHR33365">
    <property type="entry name" value="YALI0B05434P"/>
    <property type="match status" value="1"/>
</dbReference>
<dbReference type="OrthoDB" id="3638875at2759"/>
<dbReference type="AlphaFoldDB" id="A0A8H6VG86"/>
<dbReference type="GO" id="GO:0043386">
    <property type="term" value="P:mycotoxin biosynthetic process"/>
    <property type="evidence" value="ECO:0007669"/>
    <property type="project" value="InterPro"/>
</dbReference>
<evidence type="ECO:0008006" key="6">
    <source>
        <dbReference type="Google" id="ProtNLM"/>
    </source>
</evidence>
<dbReference type="Proteomes" id="UP000660729">
    <property type="component" value="Unassembled WGS sequence"/>
</dbReference>
<proteinExistence type="inferred from homology"/>
<comment type="similarity">
    <text evidence="1">Belongs to the ustYa family.</text>
</comment>
<dbReference type="EMBL" id="JABCIY010000241">
    <property type="protein sequence ID" value="KAF7186989.1"/>
    <property type="molecule type" value="Genomic_DNA"/>
</dbReference>
<dbReference type="Pfam" id="PF11807">
    <property type="entry name" value="UstYa"/>
    <property type="match status" value="1"/>
</dbReference>
<protein>
    <recommendedName>
        <fullName evidence="6">Tat pathway signal sequence</fullName>
    </recommendedName>
</protein>
<accession>A0A8H6VG86</accession>
<dbReference type="InterPro" id="IPR021765">
    <property type="entry name" value="UstYa-like"/>
</dbReference>
<keyword evidence="3" id="KW-0812">Transmembrane</keyword>
<dbReference type="PANTHER" id="PTHR33365:SF14">
    <property type="entry name" value="TAT PATHWAY SIGNAL SEQUENCE"/>
    <property type="match status" value="1"/>
</dbReference>
<sequence length="299" mass="33989">MEHYSEKDEAQESLLGERTPSRAPLRKKSHPSRSSLVIITALNTLLFGASLVVLVASKYSLWPPISRNAALKATSTYSPILSDVDLPLISSPINSSLFGEITSIWRGLPNNPDTEAAWDQFEHIRTLPLTSSQIQRMGKDPSTVAKFEDAVWNLGDNAYVGALDFFHQVHCLNLLRNAAFFNHPATMVTKHGKQDKLYWVHLQHCTDMLMQHLLCTADTGMITYQWKEDNAHPFPDFTVNRECKNWHQLAAYRDEKAVDLEKYMTYTKPDWVEEVPQPKEYWALLKEVGEAGEEAAHVH</sequence>
<evidence type="ECO:0000313" key="4">
    <source>
        <dbReference type="EMBL" id="KAF7186989.1"/>
    </source>
</evidence>
<evidence type="ECO:0000256" key="3">
    <source>
        <dbReference type="SAM" id="Phobius"/>
    </source>
</evidence>
<organism evidence="4 5">
    <name type="scientific">Pseudocercospora fuligena</name>
    <dbReference type="NCBI Taxonomy" id="685502"/>
    <lineage>
        <taxon>Eukaryota</taxon>
        <taxon>Fungi</taxon>
        <taxon>Dikarya</taxon>
        <taxon>Ascomycota</taxon>
        <taxon>Pezizomycotina</taxon>
        <taxon>Dothideomycetes</taxon>
        <taxon>Dothideomycetidae</taxon>
        <taxon>Mycosphaerellales</taxon>
        <taxon>Mycosphaerellaceae</taxon>
        <taxon>Pseudocercospora</taxon>
    </lineage>
</organism>
<feature type="compositionally biased region" description="Basic and acidic residues" evidence="2">
    <location>
        <begin position="1"/>
        <end position="10"/>
    </location>
</feature>
<feature type="transmembrane region" description="Helical" evidence="3">
    <location>
        <begin position="36"/>
        <end position="56"/>
    </location>
</feature>
<evidence type="ECO:0000256" key="2">
    <source>
        <dbReference type="SAM" id="MobiDB-lite"/>
    </source>
</evidence>
<reference evidence="4" key="1">
    <citation type="submission" date="2020-04" db="EMBL/GenBank/DDBJ databases">
        <title>Draft genome resource of the tomato pathogen Pseudocercospora fuligena.</title>
        <authorList>
            <person name="Zaccaron A."/>
        </authorList>
    </citation>
    <scope>NUCLEOTIDE SEQUENCE</scope>
    <source>
        <strain evidence="4">PF001</strain>
    </source>
</reference>
<evidence type="ECO:0000256" key="1">
    <source>
        <dbReference type="ARBA" id="ARBA00035112"/>
    </source>
</evidence>
<keyword evidence="3" id="KW-0472">Membrane</keyword>
<feature type="region of interest" description="Disordered" evidence="2">
    <location>
        <begin position="1"/>
        <end position="28"/>
    </location>
</feature>
<keyword evidence="5" id="KW-1185">Reference proteome</keyword>
<comment type="caution">
    <text evidence="4">The sequence shown here is derived from an EMBL/GenBank/DDBJ whole genome shotgun (WGS) entry which is preliminary data.</text>
</comment>
<evidence type="ECO:0000313" key="5">
    <source>
        <dbReference type="Proteomes" id="UP000660729"/>
    </source>
</evidence>
<gene>
    <name evidence="4" type="ORF">HII31_11598</name>
</gene>
<name>A0A8H6VG86_9PEZI</name>
<keyword evidence="3" id="KW-1133">Transmembrane helix</keyword>